<proteinExistence type="predicted"/>
<reference evidence="1" key="1">
    <citation type="submission" date="2022-10" db="EMBL/GenBank/DDBJ databases">
        <title>Complete Genome of Trichothecium roseum strain YXFP-22015, a Plant Pathogen Isolated from Citrus.</title>
        <authorList>
            <person name="Wang Y."/>
            <person name="Zhu L."/>
        </authorList>
    </citation>
    <scope>NUCLEOTIDE SEQUENCE</scope>
    <source>
        <strain evidence="1">YXFP-22015</strain>
    </source>
</reference>
<name>A0ACC0UXQ5_9HYPO</name>
<comment type="caution">
    <text evidence="1">The sequence shown here is derived from an EMBL/GenBank/DDBJ whole genome shotgun (WGS) entry which is preliminary data.</text>
</comment>
<accession>A0ACC0UXQ5</accession>
<dbReference type="Proteomes" id="UP001163324">
    <property type="component" value="Chromosome 6"/>
</dbReference>
<organism evidence="1 2">
    <name type="scientific">Trichothecium roseum</name>
    <dbReference type="NCBI Taxonomy" id="47278"/>
    <lineage>
        <taxon>Eukaryota</taxon>
        <taxon>Fungi</taxon>
        <taxon>Dikarya</taxon>
        <taxon>Ascomycota</taxon>
        <taxon>Pezizomycotina</taxon>
        <taxon>Sordariomycetes</taxon>
        <taxon>Hypocreomycetidae</taxon>
        <taxon>Hypocreales</taxon>
        <taxon>Hypocreales incertae sedis</taxon>
        <taxon>Trichothecium</taxon>
    </lineage>
</organism>
<protein>
    <submittedName>
        <fullName evidence="1">Uncharacterized protein</fullName>
    </submittedName>
</protein>
<sequence>MKQRKPRGDVETDDKPDVKHAEPDVSKGDSPVMRSKLDDLSVWKSVWRYRRVGCISMLAAFSASLDGYQINLNGGIVSNKGFIRQFSTDDTTIIDGKYISAWGGIQSAGQTIGQILLQFATERFGRKIAMMIIWVTLTASIFAESFAMDWQSWLVAKLFSGMGVGMLQSTLPLYLSEISPTQLRGFFINAYSFWFVLGQLFASVALNRLNASEPYDFKTPIYTQWGMIGVILIIFLLIPESPWWLASKGKTEKAAKMLHLCFSGVEGYDVDQQIEIMTSTVAIERRQAEHDSELGIWAVFRGRNLIRFIISGWPKITQQLVGLAVFNTYATYFFQYAGNKDPFLVTLVLSSVQLISMLATATLTDRFGRRPLTVYPYAVTVVSVLCLGIIGCFDYTTNALSSLLIFFACLATFSTTGASAIGYAYAAEIPQQRLRAQTAGWSLALSNLVAIVFSFCTPLMINGSNSRWGVKTGFFFAGTGTVAVVIAWFILPEVTRRTPAEIDEMFVKKVNLRKFDKYVTEAQVHSTELQDANKAGVEA</sequence>
<evidence type="ECO:0000313" key="1">
    <source>
        <dbReference type="EMBL" id="KAI9898008.1"/>
    </source>
</evidence>
<gene>
    <name evidence="1" type="ORF">N3K66_006368</name>
</gene>
<dbReference type="EMBL" id="CM047945">
    <property type="protein sequence ID" value="KAI9898008.1"/>
    <property type="molecule type" value="Genomic_DNA"/>
</dbReference>
<keyword evidence="2" id="KW-1185">Reference proteome</keyword>
<evidence type="ECO:0000313" key="2">
    <source>
        <dbReference type="Proteomes" id="UP001163324"/>
    </source>
</evidence>